<evidence type="ECO:0000313" key="1">
    <source>
        <dbReference type="EMBL" id="MDQ7938329.1"/>
    </source>
</evidence>
<reference evidence="1 2" key="1">
    <citation type="journal article" date="2023" name="Int. J. Syst. Evol. Microbiol.">
        <title>Lactiplantibacillus brownii sp. nov., a novel psychrotolerant species isolated from sauerkraut.</title>
        <authorList>
            <person name="Heng Y.C."/>
            <person name="Silvaraju S."/>
            <person name="Lee J.K.Y."/>
            <person name="Kittelmann S."/>
        </authorList>
    </citation>
    <scope>NUCLEOTIDE SEQUENCE [LARGE SCALE GENOMIC DNA]</scope>
    <source>
        <strain evidence="1 2">WILCCON 0030</strain>
    </source>
</reference>
<accession>A0ABU1ABM0</accession>
<keyword evidence="2" id="KW-1185">Reference proteome</keyword>
<comment type="caution">
    <text evidence="1">The sequence shown here is derived from an EMBL/GenBank/DDBJ whole genome shotgun (WGS) entry which is preliminary data.</text>
</comment>
<gene>
    <name evidence="1" type="ORF">RA086_11985</name>
</gene>
<proteinExistence type="predicted"/>
<organism evidence="1 2">
    <name type="scientific">Lactiplantibacillus brownii</name>
    <dbReference type="NCBI Taxonomy" id="3069269"/>
    <lineage>
        <taxon>Bacteria</taxon>
        <taxon>Bacillati</taxon>
        <taxon>Bacillota</taxon>
        <taxon>Bacilli</taxon>
        <taxon>Lactobacillales</taxon>
        <taxon>Lactobacillaceae</taxon>
        <taxon>Lactiplantibacillus</taxon>
    </lineage>
</organism>
<evidence type="ECO:0000313" key="2">
    <source>
        <dbReference type="Proteomes" id="UP001227831"/>
    </source>
</evidence>
<protein>
    <submittedName>
        <fullName evidence="1">Uncharacterized protein</fullName>
    </submittedName>
</protein>
<name>A0ABU1ABM0_9LACO</name>
<dbReference type="EMBL" id="JAVCWF010000001">
    <property type="protein sequence ID" value="MDQ7938329.1"/>
    <property type="molecule type" value="Genomic_DNA"/>
</dbReference>
<dbReference type="Proteomes" id="UP001227831">
    <property type="component" value="Unassembled WGS sequence"/>
</dbReference>
<dbReference type="RefSeq" id="WP_308704017.1">
    <property type="nucleotide sequence ID" value="NZ_AP027463.1"/>
</dbReference>
<sequence length="71" mass="7995">MKQSLTASALQDAGMSVGQVEQVLKLSQPQQRLVLGRYRQGLLVRVHRGQQQLYCTDFLIKQLQPGKDVSK</sequence>